<feature type="domain" description="DUSP" evidence="3">
    <location>
        <begin position="516"/>
        <end position="618"/>
    </location>
</feature>
<feature type="compositionally biased region" description="Polar residues" evidence="1">
    <location>
        <begin position="14"/>
        <end position="27"/>
    </location>
</feature>
<gene>
    <name evidence="4" type="ORF">RFI_15526</name>
</gene>
<feature type="region of interest" description="Disordered" evidence="1">
    <location>
        <begin position="1"/>
        <end position="115"/>
    </location>
</feature>
<dbReference type="InterPro" id="IPR018200">
    <property type="entry name" value="USP_CS"/>
</dbReference>
<dbReference type="InterPro" id="IPR035927">
    <property type="entry name" value="DUSP-like_sf"/>
</dbReference>
<evidence type="ECO:0000259" key="3">
    <source>
        <dbReference type="PROSITE" id="PS51283"/>
    </source>
</evidence>
<dbReference type="PANTHER" id="PTHR21646:SF86">
    <property type="entry name" value="UBIQUITIN CARBOXYL-TERMINAL HYDROLASE"/>
    <property type="match status" value="1"/>
</dbReference>
<dbReference type="InterPro" id="IPR038765">
    <property type="entry name" value="Papain-like_cys_pep_sf"/>
</dbReference>
<dbReference type="PROSITE" id="PS50235">
    <property type="entry name" value="USP_3"/>
    <property type="match status" value="1"/>
</dbReference>
<reference evidence="4 5" key="1">
    <citation type="journal article" date="2013" name="Curr. Biol.">
        <title>The Genome of the Foraminiferan Reticulomyxa filosa.</title>
        <authorList>
            <person name="Glockner G."/>
            <person name="Hulsmann N."/>
            <person name="Schleicher M."/>
            <person name="Noegel A.A."/>
            <person name="Eichinger L."/>
            <person name="Gallinger C."/>
            <person name="Pawlowski J."/>
            <person name="Sierra R."/>
            <person name="Euteneuer U."/>
            <person name="Pillet L."/>
            <person name="Moustafa A."/>
            <person name="Platzer M."/>
            <person name="Groth M."/>
            <person name="Szafranski K."/>
            <person name="Schliwa M."/>
        </authorList>
    </citation>
    <scope>NUCLEOTIDE SEQUENCE [LARGE SCALE GENOMIC DNA]</scope>
</reference>
<dbReference type="Gene3D" id="3.90.70.10">
    <property type="entry name" value="Cysteine proteinases"/>
    <property type="match status" value="1"/>
</dbReference>
<dbReference type="GO" id="GO:0016579">
    <property type="term" value="P:protein deubiquitination"/>
    <property type="evidence" value="ECO:0007669"/>
    <property type="project" value="InterPro"/>
</dbReference>
<accession>X6N6J6</accession>
<evidence type="ECO:0000313" key="5">
    <source>
        <dbReference type="Proteomes" id="UP000023152"/>
    </source>
</evidence>
<feature type="compositionally biased region" description="Basic and acidic residues" evidence="1">
    <location>
        <begin position="620"/>
        <end position="631"/>
    </location>
</feature>
<dbReference type="OMA" id="WDFRIEY"/>
<dbReference type="SUPFAM" id="SSF143791">
    <property type="entry name" value="DUSP-like"/>
    <property type="match status" value="1"/>
</dbReference>
<evidence type="ECO:0000256" key="1">
    <source>
        <dbReference type="SAM" id="MobiDB-lite"/>
    </source>
</evidence>
<dbReference type="GO" id="GO:0004843">
    <property type="term" value="F:cysteine-type deubiquitinase activity"/>
    <property type="evidence" value="ECO:0007669"/>
    <property type="project" value="InterPro"/>
</dbReference>
<keyword evidence="5" id="KW-1185">Reference proteome</keyword>
<dbReference type="PANTHER" id="PTHR21646">
    <property type="entry name" value="UBIQUITIN CARBOXYL-TERMINAL HYDROLASE"/>
    <property type="match status" value="1"/>
</dbReference>
<dbReference type="SUPFAM" id="SSF54001">
    <property type="entry name" value="Cysteine proteinases"/>
    <property type="match status" value="1"/>
</dbReference>
<dbReference type="InterPro" id="IPR001394">
    <property type="entry name" value="Peptidase_C19_UCH"/>
</dbReference>
<dbReference type="Gene3D" id="3.30.2230.10">
    <property type="entry name" value="DUSP-like"/>
    <property type="match status" value="1"/>
</dbReference>
<evidence type="ECO:0000259" key="2">
    <source>
        <dbReference type="PROSITE" id="PS50235"/>
    </source>
</evidence>
<feature type="compositionally biased region" description="Basic and acidic residues" evidence="1">
    <location>
        <begin position="1"/>
        <end position="11"/>
    </location>
</feature>
<feature type="region of interest" description="Disordered" evidence="1">
    <location>
        <begin position="617"/>
        <end position="652"/>
    </location>
</feature>
<organism evidence="4 5">
    <name type="scientific">Reticulomyxa filosa</name>
    <dbReference type="NCBI Taxonomy" id="46433"/>
    <lineage>
        <taxon>Eukaryota</taxon>
        <taxon>Sar</taxon>
        <taxon>Rhizaria</taxon>
        <taxon>Retaria</taxon>
        <taxon>Foraminifera</taxon>
        <taxon>Monothalamids</taxon>
        <taxon>Reticulomyxidae</taxon>
        <taxon>Reticulomyxa</taxon>
    </lineage>
</organism>
<dbReference type="InterPro" id="IPR006615">
    <property type="entry name" value="Pept_C19_DUSP"/>
</dbReference>
<feature type="compositionally biased region" description="Basic and acidic residues" evidence="1">
    <location>
        <begin position="41"/>
        <end position="97"/>
    </location>
</feature>
<dbReference type="Pfam" id="PF06337">
    <property type="entry name" value="DUSP"/>
    <property type="match status" value="1"/>
</dbReference>
<proteinExistence type="predicted"/>
<dbReference type="AlphaFoldDB" id="X6N6J6"/>
<dbReference type="PROSITE" id="PS51283">
    <property type="entry name" value="DUSP"/>
    <property type="match status" value="1"/>
</dbReference>
<feature type="compositionally biased region" description="Basic residues" evidence="1">
    <location>
        <begin position="642"/>
        <end position="652"/>
    </location>
</feature>
<dbReference type="CDD" id="cd02674">
    <property type="entry name" value="Peptidase_C19R"/>
    <property type="match status" value="1"/>
</dbReference>
<dbReference type="OrthoDB" id="21192at2759"/>
<dbReference type="SMART" id="SM00695">
    <property type="entry name" value="DUSP"/>
    <property type="match status" value="1"/>
</dbReference>
<comment type="caution">
    <text evidence="4">The sequence shown here is derived from an EMBL/GenBank/DDBJ whole genome shotgun (WGS) entry which is preliminary data.</text>
</comment>
<dbReference type="InterPro" id="IPR028889">
    <property type="entry name" value="USP"/>
</dbReference>
<feature type="domain" description="USP" evidence="2">
    <location>
        <begin position="1"/>
        <end position="354"/>
    </location>
</feature>
<dbReference type="Pfam" id="PF00443">
    <property type="entry name" value="UCH"/>
    <property type="match status" value="1"/>
</dbReference>
<name>X6N6J6_RETFI</name>
<sequence>MHVDKANKTELEMNMSTRNSPRNSHSNVVAGDDNANVQHNNKKDKNNTDGPKKEESDSKTYEEKDRDNDTDKDTEMRREKEKDKDKEKEHEQKEAKQQKNSNAAEAEPETEMKTERPKLIGTKVYSVINDLFCGEVISEVECRVCGHISSTKDILYDISVEIPKTEQIDKAVNERSAEPLKKQGFIGSFLNYVGIVQQTVPLELCLHTYCTSEDLVQTEKYHCDRCKEKVEAKKRLSISRLPEILMIHVKRFSHNSFWNGSSKVTTQVEFPITDFNFKQYIHHQYLDESYNKDTIYDLCSFVKHIGGTGGGHYIAFGKHPARNQWYKFDDHLVEKVSVERLCEQQAYILFYSRRKQDSRIASQIQQLLSISDAVDSTNHNDSPTVAKTENNNVVQVSRYWFHKISKLLHMLIFFFCSPSPPPLPLPKKKLNFVGPLDNLWLSCFHGQALSSNHPRRRYLGAEMNEQVWERLQNQFGYLTDASPFYVRRNSQGSTEEQPSEQPKPWALEISSQHCDECRREELVLRRQYEKEEISKLQAESVPNDIALSIKWANKWRKWISGESQQPPGPLDNSNIAGENHMLKKDVTKEDYIFMSTPMWMFLHEVYGGGPKVLAMINTPKKNDNNSDEKNTNTDTNSVSHSPKQKSHNSKSKKNATFSSISFLHLSWCCVIFVFVQQMGNRVCFHCFFRQCTFYLQVKRSQKKLLLSRNKKALKNEVGKKKL</sequence>
<protein>
    <submittedName>
        <fullName evidence="4">Uncharacterized protein</fullName>
    </submittedName>
</protein>
<dbReference type="PROSITE" id="PS00973">
    <property type="entry name" value="USP_2"/>
    <property type="match status" value="1"/>
</dbReference>
<evidence type="ECO:0000313" key="4">
    <source>
        <dbReference type="EMBL" id="ETO21681.1"/>
    </source>
</evidence>
<dbReference type="InterPro" id="IPR050185">
    <property type="entry name" value="Ub_carboxyl-term_hydrolase"/>
</dbReference>
<dbReference type="Proteomes" id="UP000023152">
    <property type="component" value="Unassembled WGS sequence"/>
</dbReference>
<dbReference type="EMBL" id="ASPP01011399">
    <property type="protein sequence ID" value="ETO21681.1"/>
    <property type="molecule type" value="Genomic_DNA"/>
</dbReference>